<reference evidence="1" key="3">
    <citation type="submission" date="1997-06" db="EMBL/GenBank/DDBJ databases">
        <authorList>
            <person name="Parkhill J."/>
            <person name="Barrell B.G."/>
            <person name="Rajandream M.A."/>
        </authorList>
    </citation>
    <scope>NUCLEOTIDE SEQUENCE</scope>
</reference>
<sequence>MRDRAAIQREARRAIACKQHSVDRLPLVMNDAMQHFDDGFSGASYIAILRDGHVSAARTTSYCSCGRLTAMSRRALRYSLEVRPASGPDWSIRHA</sequence>
<organism evidence="1">
    <name type="scientific">Mycobacterium leprae</name>
    <dbReference type="NCBI Taxonomy" id="1769"/>
    <lineage>
        <taxon>Bacteria</taxon>
        <taxon>Bacillati</taxon>
        <taxon>Actinomycetota</taxon>
        <taxon>Actinomycetes</taxon>
        <taxon>Mycobacteriales</taxon>
        <taxon>Mycobacteriaceae</taxon>
        <taxon>Mycobacterium</taxon>
    </lineage>
</organism>
<gene>
    <name evidence="1" type="primary">MLCL581.19c</name>
</gene>
<accession>O07153</accession>
<protein>
    <submittedName>
        <fullName evidence="1">Uncharacterized protein</fullName>
    </submittedName>
</protein>
<reference evidence="1" key="2">
    <citation type="submission" date="1997-06" db="EMBL/GenBank/DDBJ databases">
        <authorList>
            <person name="Oliver K."/>
            <person name="Harris D."/>
        </authorList>
    </citation>
    <scope>NUCLEOTIDE SEQUENCE</scope>
</reference>
<dbReference type="AlphaFoldDB" id="O07153"/>
<reference evidence="1" key="1">
    <citation type="journal article" date="1993" name="Mol. Microbiol.">
        <title>Use of an ordered cosmid library to deduce the genomic organization of Mycobacterium leprae.</title>
        <authorList>
            <person name="Eiglmeier K."/>
            <person name="Honore N."/>
            <person name="Woods S.A."/>
            <person name="Caudron B."/>
            <person name="Cole S.T."/>
        </authorList>
    </citation>
    <scope>NUCLEOTIDE SEQUENCE</scope>
</reference>
<name>O07153_MYCLR</name>
<dbReference type="EMBL" id="Z96801">
    <property type="protein sequence ID" value="CAB09640.1"/>
    <property type="molecule type" value="Genomic_DNA"/>
</dbReference>
<evidence type="ECO:0000313" key="1">
    <source>
        <dbReference type="EMBL" id="CAB09640.1"/>
    </source>
</evidence>
<proteinExistence type="predicted"/>